<feature type="transmembrane region" description="Helical" evidence="10">
    <location>
        <begin position="142"/>
        <end position="162"/>
    </location>
</feature>
<dbReference type="EMBL" id="UINC01017878">
    <property type="protein sequence ID" value="SVA74605.1"/>
    <property type="molecule type" value="Genomic_DNA"/>
</dbReference>
<reference evidence="11" key="1">
    <citation type="submission" date="2018-05" db="EMBL/GenBank/DDBJ databases">
        <authorList>
            <person name="Lanie J.A."/>
            <person name="Ng W.-L."/>
            <person name="Kazmierczak K.M."/>
            <person name="Andrzejewski T.M."/>
            <person name="Davidsen T.M."/>
            <person name="Wayne K.J."/>
            <person name="Tettelin H."/>
            <person name="Glass J.I."/>
            <person name="Rusch D."/>
            <person name="Podicherti R."/>
            <person name="Tsui H.-C.T."/>
            <person name="Winkler M.E."/>
        </authorList>
    </citation>
    <scope>NUCLEOTIDE SEQUENCE</scope>
</reference>
<evidence type="ECO:0000256" key="2">
    <source>
        <dbReference type="ARBA" id="ARBA00022448"/>
    </source>
</evidence>
<evidence type="ECO:0000256" key="1">
    <source>
        <dbReference type="ARBA" id="ARBA00004651"/>
    </source>
</evidence>
<organism evidence="11">
    <name type="scientific">marine metagenome</name>
    <dbReference type="NCBI Taxonomy" id="408172"/>
    <lineage>
        <taxon>unclassified sequences</taxon>
        <taxon>metagenomes</taxon>
        <taxon>ecological metagenomes</taxon>
    </lineage>
</organism>
<proteinExistence type="predicted"/>
<keyword evidence="7" id="KW-0406">Ion transport</keyword>
<comment type="subcellular location">
    <subcellularLocation>
        <location evidence="1">Cell membrane</location>
        <topology evidence="1">Multi-pass membrane protein</topology>
    </subcellularLocation>
</comment>
<feature type="transmembrane region" description="Helical" evidence="10">
    <location>
        <begin position="366"/>
        <end position="386"/>
    </location>
</feature>
<dbReference type="InterPro" id="IPR050222">
    <property type="entry name" value="MATE_MdtK"/>
</dbReference>
<keyword evidence="6 10" id="KW-1133">Transmembrane helix</keyword>
<dbReference type="InterPro" id="IPR048279">
    <property type="entry name" value="MdtK-like"/>
</dbReference>
<evidence type="ECO:0000256" key="9">
    <source>
        <dbReference type="ARBA" id="ARBA00031636"/>
    </source>
</evidence>
<dbReference type="CDD" id="cd13131">
    <property type="entry name" value="MATE_NorM_like"/>
    <property type="match status" value="1"/>
</dbReference>
<evidence type="ECO:0000256" key="10">
    <source>
        <dbReference type="SAM" id="Phobius"/>
    </source>
</evidence>
<dbReference type="NCBIfam" id="TIGR00797">
    <property type="entry name" value="matE"/>
    <property type="match status" value="1"/>
</dbReference>
<dbReference type="Pfam" id="PF01554">
    <property type="entry name" value="MatE"/>
    <property type="match status" value="2"/>
</dbReference>
<accession>A0A381YC69</accession>
<feature type="transmembrane region" description="Helical" evidence="10">
    <location>
        <begin position="207"/>
        <end position="226"/>
    </location>
</feature>
<dbReference type="GO" id="GO:0005886">
    <property type="term" value="C:plasma membrane"/>
    <property type="evidence" value="ECO:0007669"/>
    <property type="project" value="UniProtKB-SubCell"/>
</dbReference>
<feature type="transmembrane region" description="Helical" evidence="10">
    <location>
        <begin position="21"/>
        <end position="46"/>
    </location>
</feature>
<feature type="transmembrane region" description="Helical" evidence="10">
    <location>
        <begin position="289"/>
        <end position="313"/>
    </location>
</feature>
<dbReference type="PIRSF" id="PIRSF006603">
    <property type="entry name" value="DinF"/>
    <property type="match status" value="1"/>
</dbReference>
<evidence type="ECO:0000256" key="8">
    <source>
        <dbReference type="ARBA" id="ARBA00023136"/>
    </source>
</evidence>
<keyword evidence="5 10" id="KW-0812">Transmembrane</keyword>
<gene>
    <name evidence="11" type="ORF">METZ01_LOCUS127459</name>
</gene>
<feature type="transmembrane region" description="Helical" evidence="10">
    <location>
        <begin position="174"/>
        <end position="195"/>
    </location>
</feature>
<keyword evidence="4" id="KW-1003">Cell membrane</keyword>
<feature type="transmembrane region" description="Helical" evidence="10">
    <location>
        <begin position="334"/>
        <end position="354"/>
    </location>
</feature>
<evidence type="ECO:0000313" key="11">
    <source>
        <dbReference type="EMBL" id="SVA74605.1"/>
    </source>
</evidence>
<feature type="transmembrane region" description="Helical" evidence="10">
    <location>
        <begin position="66"/>
        <end position="91"/>
    </location>
</feature>
<evidence type="ECO:0000256" key="3">
    <source>
        <dbReference type="ARBA" id="ARBA00022449"/>
    </source>
</evidence>
<dbReference type="InterPro" id="IPR002528">
    <property type="entry name" value="MATE_fam"/>
</dbReference>
<evidence type="ECO:0000256" key="6">
    <source>
        <dbReference type="ARBA" id="ARBA00022989"/>
    </source>
</evidence>
<dbReference type="GO" id="GO:0042910">
    <property type="term" value="F:xenobiotic transmembrane transporter activity"/>
    <property type="evidence" value="ECO:0007669"/>
    <property type="project" value="InterPro"/>
</dbReference>
<name>A0A381YC69_9ZZZZ</name>
<dbReference type="AlphaFoldDB" id="A0A381YC69"/>
<dbReference type="GO" id="GO:0015297">
    <property type="term" value="F:antiporter activity"/>
    <property type="evidence" value="ECO:0007669"/>
    <property type="project" value="UniProtKB-KW"/>
</dbReference>
<keyword evidence="3" id="KW-0050">Antiport</keyword>
<keyword evidence="2" id="KW-0813">Transport</keyword>
<evidence type="ECO:0000256" key="7">
    <source>
        <dbReference type="ARBA" id="ARBA00023065"/>
    </source>
</evidence>
<keyword evidence="8 10" id="KW-0472">Membrane</keyword>
<dbReference type="GO" id="GO:0006811">
    <property type="term" value="P:monoatomic ion transport"/>
    <property type="evidence" value="ECO:0007669"/>
    <property type="project" value="UniProtKB-KW"/>
</dbReference>
<feature type="transmembrane region" description="Helical" evidence="10">
    <location>
        <begin position="256"/>
        <end position="277"/>
    </location>
</feature>
<feature type="transmembrane region" description="Helical" evidence="10">
    <location>
        <begin position="398"/>
        <end position="420"/>
    </location>
</feature>
<feature type="transmembrane region" description="Helical" evidence="10">
    <location>
        <begin position="432"/>
        <end position="451"/>
    </location>
</feature>
<protein>
    <recommendedName>
        <fullName evidence="9">Multidrug-efflux transporter</fullName>
    </recommendedName>
</protein>
<evidence type="ECO:0000256" key="5">
    <source>
        <dbReference type="ARBA" id="ARBA00022692"/>
    </source>
</evidence>
<sequence>MAQLLKKFLRFFLSEKSTSELIQFIKLGLPMFFSQAALSLIGINAVIQSGNYSKDVLAGILTANAIWFPIFLSLGGLIFFVTPMVAQLYGARKLSEIGPLVRQAYWLMIPIILIGMTILFIVPNFLSLMDIEDEIIFHAKEYLATFTFAIPAILLMQPLRSLSEGIKRPIPISLTNALTLILAILGNYAFIYGNWGFPEMGARGSGLSAIIGTWTSLTVLTLYIKFRKEIYAPTKFFKRFELPSFKVIKEILRGGLPMGISNFIELSMFSGATLILGRLGADVVAAHGIAINIGGFLFMVPLSVGMAASVIVGNKIGEKNLVGARYSSFYSLKFGCALGFINSIILLTFSDVLVSFFTQDPNVKQLGMILLMFAAFFQIADALVIGAQGSLRGYKVTLMPMFIMFISFWIFALPFGYSLAVTDFWNVQLGAPGMWTGMCIGLFVCAALMVWRMNYVTSKSLELEKKNLSFNEMRLDGFKLKL</sequence>
<dbReference type="PANTHER" id="PTHR43298">
    <property type="entry name" value="MULTIDRUG RESISTANCE PROTEIN NORM-RELATED"/>
    <property type="match status" value="1"/>
</dbReference>
<feature type="transmembrane region" description="Helical" evidence="10">
    <location>
        <begin position="103"/>
        <end position="122"/>
    </location>
</feature>
<evidence type="ECO:0000256" key="4">
    <source>
        <dbReference type="ARBA" id="ARBA00022475"/>
    </source>
</evidence>
<dbReference type="PANTHER" id="PTHR43298:SF2">
    <property type="entry name" value="FMN_FAD EXPORTER YEEO-RELATED"/>
    <property type="match status" value="1"/>
</dbReference>